<evidence type="ECO:0000256" key="1">
    <source>
        <dbReference type="SAM" id="Phobius"/>
    </source>
</evidence>
<keyword evidence="1" id="KW-0812">Transmembrane</keyword>
<feature type="transmembrane region" description="Helical" evidence="1">
    <location>
        <begin position="45"/>
        <end position="64"/>
    </location>
</feature>
<accession>A0A2S6IG77</accession>
<keyword evidence="3" id="KW-1185">Reference proteome</keyword>
<protein>
    <submittedName>
        <fullName evidence="2">Uncharacterized protein</fullName>
    </submittedName>
</protein>
<reference evidence="2 3" key="1">
    <citation type="submission" date="2018-02" db="EMBL/GenBank/DDBJ databases">
        <title>Genomic Encyclopedia of Archaeal and Bacterial Type Strains, Phase II (KMG-II): from individual species to whole genera.</title>
        <authorList>
            <person name="Goeker M."/>
        </authorList>
    </citation>
    <scope>NUCLEOTIDE SEQUENCE [LARGE SCALE GENOMIC DNA]</scope>
    <source>
        <strain evidence="2 3">DSM 22857</strain>
    </source>
</reference>
<organism evidence="2 3">
    <name type="scientific">Kineococcus xinjiangensis</name>
    <dbReference type="NCBI Taxonomy" id="512762"/>
    <lineage>
        <taxon>Bacteria</taxon>
        <taxon>Bacillati</taxon>
        <taxon>Actinomycetota</taxon>
        <taxon>Actinomycetes</taxon>
        <taxon>Kineosporiales</taxon>
        <taxon>Kineosporiaceae</taxon>
        <taxon>Kineococcus</taxon>
    </lineage>
</organism>
<gene>
    <name evidence="2" type="ORF">CLV92_111136</name>
</gene>
<comment type="caution">
    <text evidence="2">The sequence shown here is derived from an EMBL/GenBank/DDBJ whole genome shotgun (WGS) entry which is preliminary data.</text>
</comment>
<name>A0A2S6IG77_9ACTN</name>
<keyword evidence="1" id="KW-0472">Membrane</keyword>
<dbReference type="EMBL" id="PTJD01000011">
    <property type="protein sequence ID" value="PPK93219.1"/>
    <property type="molecule type" value="Genomic_DNA"/>
</dbReference>
<proteinExistence type="predicted"/>
<dbReference type="Proteomes" id="UP000239485">
    <property type="component" value="Unassembled WGS sequence"/>
</dbReference>
<keyword evidence="1" id="KW-1133">Transmembrane helix</keyword>
<dbReference type="AlphaFoldDB" id="A0A2S6IG77"/>
<evidence type="ECO:0000313" key="2">
    <source>
        <dbReference type="EMBL" id="PPK93219.1"/>
    </source>
</evidence>
<feature type="transmembrane region" description="Helical" evidence="1">
    <location>
        <begin position="12"/>
        <end position="33"/>
    </location>
</feature>
<sequence length="104" mass="11457">MTWRHLSRRTRLLMIPLVVVSVLMVAKGVTGLVDPTRPPNMITGVALPLLHAALITAWLVSLLLDRLLLPTAEGPALPPCQRHVDVRVAPDERPEAAKVSHRPR</sequence>
<evidence type="ECO:0000313" key="3">
    <source>
        <dbReference type="Proteomes" id="UP000239485"/>
    </source>
</evidence>